<evidence type="ECO:0000256" key="13">
    <source>
        <dbReference type="ARBA" id="ARBA00023136"/>
    </source>
</evidence>
<dbReference type="InterPro" id="IPR013767">
    <property type="entry name" value="PAS_fold"/>
</dbReference>
<dbReference type="PRINTS" id="PR00344">
    <property type="entry name" value="BCTRLSENSOR"/>
</dbReference>
<reference evidence="17 18" key="1">
    <citation type="submission" date="2021-03" db="EMBL/GenBank/DDBJ databases">
        <title>Genomic Encyclopedia of Type Strains, Phase IV (KMG-IV): sequencing the most valuable type-strain genomes for metagenomic binning, comparative biology and taxonomic classification.</title>
        <authorList>
            <person name="Goeker M."/>
        </authorList>
    </citation>
    <scope>NUCLEOTIDE SEQUENCE [LARGE SCALE GENOMIC DNA]</scope>
    <source>
        <strain evidence="17 18">DSM 27138</strain>
    </source>
</reference>
<dbReference type="Gene3D" id="3.30.450.20">
    <property type="entry name" value="PAS domain"/>
    <property type="match status" value="2"/>
</dbReference>
<comment type="catalytic activity">
    <reaction evidence="1">
        <text>ATP + protein L-histidine = ADP + protein N-phospho-L-histidine.</text>
        <dbReference type="EC" id="2.7.13.3"/>
    </reaction>
</comment>
<dbReference type="Gene3D" id="1.10.287.130">
    <property type="match status" value="1"/>
</dbReference>
<dbReference type="EC" id="2.7.13.3" evidence="3"/>
<dbReference type="Pfam" id="PF02518">
    <property type="entry name" value="HATPase_c"/>
    <property type="match status" value="1"/>
</dbReference>
<evidence type="ECO:0000256" key="15">
    <source>
        <dbReference type="SAM" id="Phobius"/>
    </source>
</evidence>
<dbReference type="PANTHER" id="PTHR43547:SF10">
    <property type="entry name" value="SENSOR HISTIDINE KINASE DCUS"/>
    <property type="match status" value="1"/>
</dbReference>
<accession>A0ABS4JRH3</accession>
<dbReference type="Proteomes" id="UP001519289">
    <property type="component" value="Unassembled WGS sequence"/>
</dbReference>
<keyword evidence="10" id="KW-0067">ATP-binding</keyword>
<evidence type="ECO:0000313" key="18">
    <source>
        <dbReference type="Proteomes" id="UP001519289"/>
    </source>
</evidence>
<keyword evidence="5" id="KW-0597">Phosphoprotein</keyword>
<dbReference type="EMBL" id="JAGGLG010000010">
    <property type="protein sequence ID" value="MBP2018127.1"/>
    <property type="molecule type" value="Genomic_DNA"/>
</dbReference>
<dbReference type="SUPFAM" id="SSF55785">
    <property type="entry name" value="PYP-like sensor domain (PAS domain)"/>
    <property type="match status" value="1"/>
</dbReference>
<dbReference type="Gene3D" id="3.30.565.10">
    <property type="entry name" value="Histidine kinase-like ATPase, C-terminal domain"/>
    <property type="match status" value="1"/>
</dbReference>
<evidence type="ECO:0000256" key="8">
    <source>
        <dbReference type="ARBA" id="ARBA00022741"/>
    </source>
</evidence>
<dbReference type="Pfam" id="PF17203">
    <property type="entry name" value="sCache_3_2"/>
    <property type="match status" value="1"/>
</dbReference>
<comment type="subcellular location">
    <subcellularLocation>
        <location evidence="2">Cell membrane</location>
        <topology evidence="2">Multi-pass membrane protein</topology>
    </subcellularLocation>
</comment>
<dbReference type="GO" id="GO:0004673">
    <property type="term" value="F:protein histidine kinase activity"/>
    <property type="evidence" value="ECO:0007669"/>
    <property type="project" value="UniProtKB-EC"/>
</dbReference>
<keyword evidence="13 15" id="KW-0472">Membrane</keyword>
<dbReference type="InterPro" id="IPR036890">
    <property type="entry name" value="HATPase_C_sf"/>
</dbReference>
<dbReference type="InterPro" id="IPR029151">
    <property type="entry name" value="Sensor-like_sf"/>
</dbReference>
<dbReference type="InterPro" id="IPR004358">
    <property type="entry name" value="Sig_transdc_His_kin-like_C"/>
</dbReference>
<dbReference type="InterPro" id="IPR005467">
    <property type="entry name" value="His_kinase_dom"/>
</dbReference>
<comment type="caution">
    <text evidence="17">The sequence shown here is derived from an EMBL/GenBank/DDBJ whole genome shotgun (WGS) entry which is preliminary data.</text>
</comment>
<dbReference type="InterPro" id="IPR003594">
    <property type="entry name" value="HATPase_dom"/>
</dbReference>
<dbReference type="RefSeq" id="WP_342589440.1">
    <property type="nucleotide sequence ID" value="NZ_JAGGLG010000010.1"/>
</dbReference>
<evidence type="ECO:0000256" key="7">
    <source>
        <dbReference type="ARBA" id="ARBA00022692"/>
    </source>
</evidence>
<dbReference type="SUPFAM" id="SSF55890">
    <property type="entry name" value="Sporulation response regulatory protein Spo0B"/>
    <property type="match status" value="1"/>
</dbReference>
<gene>
    <name evidence="17" type="ORF">J2Z79_001526</name>
</gene>
<evidence type="ECO:0000256" key="11">
    <source>
        <dbReference type="ARBA" id="ARBA00022989"/>
    </source>
</evidence>
<evidence type="ECO:0000256" key="12">
    <source>
        <dbReference type="ARBA" id="ARBA00023012"/>
    </source>
</evidence>
<evidence type="ECO:0000256" key="1">
    <source>
        <dbReference type="ARBA" id="ARBA00000085"/>
    </source>
</evidence>
<organism evidence="17 18">
    <name type="scientific">Symbiobacterium terraclitae</name>
    <dbReference type="NCBI Taxonomy" id="557451"/>
    <lineage>
        <taxon>Bacteria</taxon>
        <taxon>Bacillati</taxon>
        <taxon>Bacillota</taxon>
        <taxon>Clostridia</taxon>
        <taxon>Eubacteriales</taxon>
        <taxon>Symbiobacteriaceae</taxon>
        <taxon>Symbiobacterium</taxon>
    </lineage>
</organism>
<evidence type="ECO:0000259" key="16">
    <source>
        <dbReference type="PROSITE" id="PS50109"/>
    </source>
</evidence>
<dbReference type="InterPro" id="IPR016120">
    <property type="entry name" value="Sig_transdc_His_kin_SpoOB"/>
</dbReference>
<feature type="region of interest" description="Disordered" evidence="14">
    <location>
        <begin position="521"/>
        <end position="542"/>
    </location>
</feature>
<evidence type="ECO:0000256" key="5">
    <source>
        <dbReference type="ARBA" id="ARBA00022553"/>
    </source>
</evidence>
<dbReference type="SUPFAM" id="SSF55874">
    <property type="entry name" value="ATPase domain of HSP90 chaperone/DNA topoisomerase II/histidine kinase"/>
    <property type="match status" value="1"/>
</dbReference>
<evidence type="ECO:0000256" key="2">
    <source>
        <dbReference type="ARBA" id="ARBA00004651"/>
    </source>
</evidence>
<dbReference type="CDD" id="cd00130">
    <property type="entry name" value="PAS"/>
    <property type="match status" value="1"/>
</dbReference>
<name>A0ABS4JRH3_9FIRM</name>
<dbReference type="InterPro" id="IPR039506">
    <property type="entry name" value="SPOB_a"/>
</dbReference>
<feature type="transmembrane region" description="Helical" evidence="15">
    <location>
        <begin position="20"/>
        <end position="43"/>
    </location>
</feature>
<keyword evidence="12" id="KW-0902">Two-component regulatory system</keyword>
<sequence>MATLGPALRRPQLSLQVQIALLAAALVLVSVCAGTVVVAFYALRTVEEQAGQRAMHVARTVAEITDVKRYVGQPGGEAVIQPIAERIRIANGMEYVVVIDQARRRYSHPLTARIGTRFESEDGGPAFAEHSYVSYARGERGNSVRAFVPIMSEDLREQVGVVLVGVITPSVAAVLHDLLPQLTLALLVASAVGLTGAWLLGGRIKRQLLGLEPAEIARKLQERVAILDAIGEGVVAIDREQRVTVLNAVAQRVLGAGRDALGKPVSEVIPNSRLPRILETASPEFNQEMVLGSTEVLTNRVPVWRNGEIIGAVATFRDRTEVHRLAEELTGVRAFVESLRAQNHEHMNRLHTIAGLIQLGRYQQASDYIFASCEEQQEQARFLAGHFADHRIAGLLLGKLHRARELGVHLELDAGCHLGPLADHDAGALVVVLGNLVENAMEAVAGLPPERRRVHVWVDDDDEGVITAVVQDSGPGIPPELQEQVWQPGFSTKAGSGRGVGLALVRRRLESAGGQIDLETGPGGTRFTVRLPRRQPGARGGD</sequence>
<keyword evidence="4" id="KW-1003">Cell membrane</keyword>
<dbReference type="SMART" id="SM00387">
    <property type="entry name" value="HATPase_c"/>
    <property type="match status" value="1"/>
</dbReference>
<dbReference type="PROSITE" id="PS50109">
    <property type="entry name" value="HIS_KIN"/>
    <property type="match status" value="1"/>
</dbReference>
<protein>
    <recommendedName>
        <fullName evidence="3">histidine kinase</fullName>
        <ecNumber evidence="3">2.7.13.3</ecNumber>
    </recommendedName>
</protein>
<evidence type="ECO:0000256" key="6">
    <source>
        <dbReference type="ARBA" id="ARBA00022679"/>
    </source>
</evidence>
<keyword evidence="8" id="KW-0547">Nucleotide-binding</keyword>
<dbReference type="Pfam" id="PF00989">
    <property type="entry name" value="PAS"/>
    <property type="match status" value="1"/>
</dbReference>
<evidence type="ECO:0000256" key="14">
    <source>
        <dbReference type="SAM" id="MobiDB-lite"/>
    </source>
</evidence>
<evidence type="ECO:0000256" key="3">
    <source>
        <dbReference type="ARBA" id="ARBA00012438"/>
    </source>
</evidence>
<keyword evidence="9 17" id="KW-0418">Kinase</keyword>
<keyword evidence="6 17" id="KW-0808">Transferase</keyword>
<dbReference type="InterPro" id="IPR035965">
    <property type="entry name" value="PAS-like_dom_sf"/>
</dbReference>
<dbReference type="PANTHER" id="PTHR43547">
    <property type="entry name" value="TWO-COMPONENT HISTIDINE KINASE"/>
    <property type="match status" value="1"/>
</dbReference>
<keyword evidence="18" id="KW-1185">Reference proteome</keyword>
<dbReference type="InterPro" id="IPR000014">
    <property type="entry name" value="PAS"/>
</dbReference>
<keyword evidence="11 15" id="KW-1133">Transmembrane helix</keyword>
<evidence type="ECO:0000256" key="10">
    <source>
        <dbReference type="ARBA" id="ARBA00022840"/>
    </source>
</evidence>
<evidence type="ECO:0000256" key="9">
    <source>
        <dbReference type="ARBA" id="ARBA00022777"/>
    </source>
</evidence>
<feature type="domain" description="Histidine kinase" evidence="16">
    <location>
        <begin position="320"/>
        <end position="535"/>
    </location>
</feature>
<proteinExistence type="predicted"/>
<dbReference type="Pfam" id="PF14689">
    <property type="entry name" value="SPOB_a"/>
    <property type="match status" value="1"/>
</dbReference>
<dbReference type="InterPro" id="IPR033463">
    <property type="entry name" value="sCache_3"/>
</dbReference>
<evidence type="ECO:0000256" key="4">
    <source>
        <dbReference type="ARBA" id="ARBA00022475"/>
    </source>
</evidence>
<keyword evidence="7 15" id="KW-0812">Transmembrane</keyword>
<dbReference type="SMART" id="SM00091">
    <property type="entry name" value="PAS"/>
    <property type="match status" value="1"/>
</dbReference>
<evidence type="ECO:0000313" key="17">
    <source>
        <dbReference type="EMBL" id="MBP2018127.1"/>
    </source>
</evidence>
<dbReference type="SUPFAM" id="SSF103190">
    <property type="entry name" value="Sensory domain-like"/>
    <property type="match status" value="1"/>
</dbReference>